<organism evidence="2 3">
    <name type="scientific">Moheibacter stercoris</name>
    <dbReference type="NCBI Taxonomy" id="1628251"/>
    <lineage>
        <taxon>Bacteria</taxon>
        <taxon>Pseudomonadati</taxon>
        <taxon>Bacteroidota</taxon>
        <taxon>Flavobacteriia</taxon>
        <taxon>Flavobacteriales</taxon>
        <taxon>Weeksellaceae</taxon>
        <taxon>Moheibacter</taxon>
    </lineage>
</organism>
<feature type="chain" id="PRO_5045256772" description="DUF2911 domain-containing protein" evidence="1">
    <location>
        <begin position="20"/>
        <end position="282"/>
    </location>
</feature>
<evidence type="ECO:0008006" key="4">
    <source>
        <dbReference type="Google" id="ProtNLM"/>
    </source>
</evidence>
<dbReference type="EMBL" id="JBEPMO010000014">
    <property type="protein sequence ID" value="MET3732537.1"/>
    <property type="molecule type" value="Genomic_DNA"/>
</dbReference>
<dbReference type="Pfam" id="PF11138">
    <property type="entry name" value="DUF2911"/>
    <property type="match status" value="1"/>
</dbReference>
<feature type="signal peptide" evidence="1">
    <location>
        <begin position="1"/>
        <end position="19"/>
    </location>
</feature>
<evidence type="ECO:0000313" key="2">
    <source>
        <dbReference type="EMBL" id="MET3732537.1"/>
    </source>
</evidence>
<keyword evidence="1" id="KW-0732">Signal</keyword>
<protein>
    <recommendedName>
        <fullName evidence="4">DUF2911 domain-containing protein</fullName>
    </recommendedName>
</protein>
<comment type="caution">
    <text evidence="2">The sequence shown here is derived from an EMBL/GenBank/DDBJ whole genome shotgun (WGS) entry which is preliminary data.</text>
</comment>
<keyword evidence="3" id="KW-1185">Reference proteome</keyword>
<evidence type="ECO:0000313" key="3">
    <source>
        <dbReference type="Proteomes" id="UP001549146"/>
    </source>
</evidence>
<dbReference type="InterPro" id="IPR021314">
    <property type="entry name" value="DUF2911"/>
</dbReference>
<name>A0ABV2LVF1_9FLAO</name>
<dbReference type="Proteomes" id="UP001549146">
    <property type="component" value="Unassembled WGS sequence"/>
</dbReference>
<proteinExistence type="predicted"/>
<accession>A0ABV2LVF1</accession>
<evidence type="ECO:0000256" key="1">
    <source>
        <dbReference type="SAM" id="SignalP"/>
    </source>
</evidence>
<reference evidence="2 3" key="1">
    <citation type="submission" date="2024-06" db="EMBL/GenBank/DDBJ databases">
        <title>Genomic Encyclopedia of Type Strains, Phase IV (KMG-IV): sequencing the most valuable type-strain genomes for metagenomic binning, comparative biology and taxonomic classification.</title>
        <authorList>
            <person name="Goeker M."/>
        </authorList>
    </citation>
    <scope>NUCLEOTIDE SEQUENCE [LARGE SCALE GENOMIC DNA]</scope>
    <source>
        <strain evidence="2 3">DSM 29388</strain>
    </source>
</reference>
<sequence length="282" mass="32006">MKKALTLLSFAAFMAFSQAQVTTPPASVPAEYEVKVGLTEFDLEYNRPNVNDRKIFGDLVPYGKIWRTGANKNSTIEFSDDIVIDGQTVKAGKYAIFTKPEKDSWEIYFYTDTENWGLPEKWDDSKVAMRTKAKVHKLPMSVETFSISIDEIKNDNAKLNFIWSDVYVEVKMEVPTDKKVLASIDATMKNSPKPEDYIAAANYYANTGKDIQQAKKWFDEGMKGQKEPKFWQLRQQSLVYAKAGDIKGAISLAQQSLDLAKKAGNADYVKMNEESIKEWSKK</sequence>
<gene>
    <name evidence="2" type="ORF">ABID46_002126</name>
</gene>
<dbReference type="RefSeq" id="WP_354509855.1">
    <property type="nucleotide sequence ID" value="NZ_JBEPMO010000014.1"/>
</dbReference>